<accession>A0A0L0GE51</accession>
<name>A0A0L0GE51_9EUKA</name>
<evidence type="ECO:0000313" key="2">
    <source>
        <dbReference type="EMBL" id="KNC87169.1"/>
    </source>
</evidence>
<keyword evidence="3" id="KW-1185">Reference proteome</keyword>
<dbReference type="AlphaFoldDB" id="A0A0L0GE51"/>
<organism evidence="2 3">
    <name type="scientific">Sphaeroforma arctica JP610</name>
    <dbReference type="NCBI Taxonomy" id="667725"/>
    <lineage>
        <taxon>Eukaryota</taxon>
        <taxon>Ichthyosporea</taxon>
        <taxon>Ichthyophonida</taxon>
        <taxon>Sphaeroforma</taxon>
    </lineage>
</organism>
<dbReference type="RefSeq" id="XP_014161071.1">
    <property type="nucleotide sequence ID" value="XM_014305596.1"/>
</dbReference>
<feature type="region of interest" description="Disordered" evidence="1">
    <location>
        <begin position="752"/>
        <end position="771"/>
    </location>
</feature>
<reference evidence="2 3" key="1">
    <citation type="submission" date="2011-02" db="EMBL/GenBank/DDBJ databases">
        <title>The Genome Sequence of Sphaeroforma arctica JP610.</title>
        <authorList>
            <consortium name="The Broad Institute Genome Sequencing Platform"/>
            <person name="Russ C."/>
            <person name="Cuomo C."/>
            <person name="Young S.K."/>
            <person name="Zeng Q."/>
            <person name="Gargeya S."/>
            <person name="Alvarado L."/>
            <person name="Berlin A."/>
            <person name="Chapman S.B."/>
            <person name="Chen Z."/>
            <person name="Freedman E."/>
            <person name="Gellesch M."/>
            <person name="Goldberg J."/>
            <person name="Griggs A."/>
            <person name="Gujja S."/>
            <person name="Heilman E."/>
            <person name="Heiman D."/>
            <person name="Howarth C."/>
            <person name="Mehta T."/>
            <person name="Neiman D."/>
            <person name="Pearson M."/>
            <person name="Roberts A."/>
            <person name="Saif S."/>
            <person name="Shea T."/>
            <person name="Shenoy N."/>
            <person name="Sisk P."/>
            <person name="Stolte C."/>
            <person name="Sykes S."/>
            <person name="White J."/>
            <person name="Yandava C."/>
            <person name="Burger G."/>
            <person name="Gray M.W."/>
            <person name="Holland P.W.H."/>
            <person name="King N."/>
            <person name="Lang F.B.F."/>
            <person name="Roger A.J."/>
            <person name="Ruiz-Trillo I."/>
            <person name="Haas B."/>
            <person name="Nusbaum C."/>
            <person name="Birren B."/>
        </authorList>
    </citation>
    <scope>NUCLEOTIDE SEQUENCE [LARGE SCALE GENOMIC DNA]</scope>
    <source>
        <strain evidence="2 3">JP610</strain>
    </source>
</reference>
<gene>
    <name evidence="2" type="ORF">SARC_00697</name>
</gene>
<dbReference type="Proteomes" id="UP000054560">
    <property type="component" value="Unassembled WGS sequence"/>
</dbReference>
<dbReference type="GeneID" id="25901201"/>
<feature type="region of interest" description="Disordered" evidence="1">
    <location>
        <begin position="789"/>
        <end position="810"/>
    </location>
</feature>
<proteinExistence type="predicted"/>
<evidence type="ECO:0000256" key="1">
    <source>
        <dbReference type="SAM" id="MobiDB-lite"/>
    </source>
</evidence>
<sequence length="880" mass="95949">MLGIPPRPDHISIVPQTGDESMISDDIIANPPLPSDCDEQRFRKYMNESAFTLHSEKGNKGINGSTVGEGDKLVDKVVVPDAGEVYQKLSFDFPQYKEHDGRALLNSDIWRSSGLPQGCTFNRTLVSNVTEAAIKESNGSSGFESFGEVYHRVVLKGLLHLLTCDRTEAALLLRSYKIQVETTERTLVVEVPENGQTEHTYGEEDGSDFEFEDFDSPAESSPALVDPTRSLTIATTHIHKLMDLYSFVTPITLACISHQAWVEEHVTDTLVAIIACLSEMHVSAGDTQARTSIHGAENGATKGLSVAQGVGMLTAVMSTRPVLVEDILPHLIPDEEVGDTTEADRRDYGKVAKGIVRKHRLPCEPHYLSILECVPLADDTEGKGAAQRISQKLAQGARETCVTYDGWRAYARAVAVCLPTLAEVAADAISVVLLHQKELKKQARLAEKAGTGNSGRGTVFDSKGLTGLRHEVASVTAIVSRYVRHGPRESVASELLGCGLWRDLVRLIVLVGVTRKNEAEDEFCDKCQKKTGVGGNSEVASVGCCKDPTHMESKQKSHSENVNMEIVELLKMVTQGCCGYEELSAYTLRVGGFKAVVLSLGNAAETDKQPKIDTIILPDLYVVWLCMYTEAYAPEIITSYLTGASVPELHSLSVEHMHTYCEQASDTASRLKVLLSLLAMLKAWGASHKLVQAGPHSKNRNANQGQKEKSQKLWGQLLPVMLSTYSVAEKLVKQNKNSQQFRAQWSLPAPSSKVEDASHGVVQNDTDGIRIGPEKTSHTAEVGMVQTEQPAGPDTHVAHGNTRNDSDRSTMTEDAQVDAEAVDACVMRSESDSDLSEAERELREKVAALHALCCKGLWQLHLTLKTDFLSHNDAGCGKAD</sequence>
<protein>
    <submittedName>
        <fullName evidence="2">Uncharacterized protein</fullName>
    </submittedName>
</protein>
<evidence type="ECO:0000313" key="3">
    <source>
        <dbReference type="Proteomes" id="UP000054560"/>
    </source>
</evidence>
<dbReference type="EMBL" id="KQ241620">
    <property type="protein sequence ID" value="KNC87169.1"/>
    <property type="molecule type" value="Genomic_DNA"/>
</dbReference>